<gene>
    <name evidence="1" type="ORF">PCOR1329_LOCUS33725</name>
</gene>
<evidence type="ECO:0000313" key="2">
    <source>
        <dbReference type="Proteomes" id="UP001189429"/>
    </source>
</evidence>
<name>A0ABN9SY97_9DINO</name>
<dbReference type="Proteomes" id="UP001189429">
    <property type="component" value="Unassembled WGS sequence"/>
</dbReference>
<organism evidence="1 2">
    <name type="scientific">Prorocentrum cordatum</name>
    <dbReference type="NCBI Taxonomy" id="2364126"/>
    <lineage>
        <taxon>Eukaryota</taxon>
        <taxon>Sar</taxon>
        <taxon>Alveolata</taxon>
        <taxon>Dinophyceae</taxon>
        <taxon>Prorocentrales</taxon>
        <taxon>Prorocentraceae</taxon>
        <taxon>Prorocentrum</taxon>
    </lineage>
</organism>
<sequence>MFLRTDVNALAPEELATDYGHHQAYRSVEEDDEAWSDIMALVQRGWLRQCGSLGEVAAFLDGEAPVLSKFGIVTKTRNGRIKRRLILDSQVSGVSAAASKLERVLLPKLLDVAVDVLDVIAANTAQAAQSRDAGAEFFALDFQDAS</sequence>
<proteinExistence type="predicted"/>
<reference evidence="1" key="1">
    <citation type="submission" date="2023-10" db="EMBL/GenBank/DDBJ databases">
        <authorList>
            <person name="Chen Y."/>
            <person name="Shah S."/>
            <person name="Dougan E. K."/>
            <person name="Thang M."/>
            <person name="Chan C."/>
        </authorList>
    </citation>
    <scope>NUCLEOTIDE SEQUENCE [LARGE SCALE GENOMIC DNA]</scope>
</reference>
<evidence type="ECO:0000313" key="1">
    <source>
        <dbReference type="EMBL" id="CAK0837579.1"/>
    </source>
</evidence>
<keyword evidence="2" id="KW-1185">Reference proteome</keyword>
<dbReference type="EMBL" id="CAUYUJ010014163">
    <property type="protein sequence ID" value="CAK0837579.1"/>
    <property type="molecule type" value="Genomic_DNA"/>
</dbReference>
<comment type="caution">
    <text evidence="1">The sequence shown here is derived from an EMBL/GenBank/DDBJ whole genome shotgun (WGS) entry which is preliminary data.</text>
</comment>
<accession>A0ABN9SY97</accession>
<protein>
    <submittedName>
        <fullName evidence="1">Uncharacterized protein</fullName>
    </submittedName>
</protein>